<protein>
    <recommendedName>
        <fullName evidence="3">HutD protein</fullName>
    </recommendedName>
</protein>
<dbReference type="EMBL" id="FUXL01000012">
    <property type="protein sequence ID" value="SKA29789.1"/>
    <property type="molecule type" value="Genomic_DNA"/>
</dbReference>
<dbReference type="SUPFAM" id="SSF51182">
    <property type="entry name" value="RmlC-like cupins"/>
    <property type="match status" value="1"/>
</dbReference>
<dbReference type="PANTHER" id="PTHR37943:SF1">
    <property type="entry name" value="PROTEIN VES"/>
    <property type="match status" value="1"/>
</dbReference>
<evidence type="ECO:0000313" key="2">
    <source>
        <dbReference type="Proteomes" id="UP000190135"/>
    </source>
</evidence>
<accession>A0A1T4SNJ3</accession>
<dbReference type="PANTHER" id="PTHR37943">
    <property type="entry name" value="PROTEIN VES"/>
    <property type="match status" value="1"/>
</dbReference>
<evidence type="ECO:0008006" key="3">
    <source>
        <dbReference type="Google" id="ProtNLM"/>
    </source>
</evidence>
<dbReference type="CDD" id="cd20293">
    <property type="entry name" value="cupin_HutD_N"/>
    <property type="match status" value="1"/>
</dbReference>
<organism evidence="1 2">
    <name type="scientific">Consotaella salsifontis</name>
    <dbReference type="NCBI Taxonomy" id="1365950"/>
    <lineage>
        <taxon>Bacteria</taxon>
        <taxon>Pseudomonadati</taxon>
        <taxon>Pseudomonadota</taxon>
        <taxon>Alphaproteobacteria</taxon>
        <taxon>Hyphomicrobiales</taxon>
        <taxon>Aurantimonadaceae</taxon>
        <taxon>Consotaella</taxon>
    </lineage>
</organism>
<dbReference type="InterPro" id="IPR014710">
    <property type="entry name" value="RmlC-like_jellyroll"/>
</dbReference>
<keyword evidence="2" id="KW-1185">Reference proteome</keyword>
<evidence type="ECO:0000313" key="1">
    <source>
        <dbReference type="EMBL" id="SKA29789.1"/>
    </source>
</evidence>
<proteinExistence type="predicted"/>
<sequence length="189" mass="20172">MTILASARYRRMPWKNGGGETAEIAVFPPNAGLEEFGWRISMAHVATDGLFSAFPGIDRTLTVIEGDGIVLDFEGKVTTARLTAADAPFAFAGDVAAECRLLAGPITDLNVMTRRAAFQHHVRRLRLDGAQALEKGETTIVFALTPLAVRSDAEAETLAPRDALILDGDVILEPVAASGEALLIEIDTV</sequence>
<dbReference type="Pfam" id="PF05962">
    <property type="entry name" value="HutD"/>
    <property type="match status" value="1"/>
</dbReference>
<dbReference type="Proteomes" id="UP000190135">
    <property type="component" value="Unassembled WGS sequence"/>
</dbReference>
<dbReference type="STRING" id="1365950.SAMN05428963_11267"/>
<reference evidence="1 2" key="1">
    <citation type="submission" date="2017-02" db="EMBL/GenBank/DDBJ databases">
        <authorList>
            <person name="Peterson S.W."/>
        </authorList>
    </citation>
    <scope>NUCLEOTIDE SEQUENCE [LARGE SCALE GENOMIC DNA]</scope>
    <source>
        <strain evidence="1 2">USBA 369</strain>
    </source>
</reference>
<dbReference type="Gene3D" id="2.60.120.10">
    <property type="entry name" value="Jelly Rolls"/>
    <property type="match status" value="1"/>
</dbReference>
<name>A0A1T4SNJ3_9HYPH</name>
<dbReference type="OrthoDB" id="9800082at2"/>
<dbReference type="RefSeq" id="WP_078709453.1">
    <property type="nucleotide sequence ID" value="NZ_FUXL01000012.1"/>
</dbReference>
<gene>
    <name evidence="1" type="ORF">SAMN05428963_11267</name>
</gene>
<dbReference type="InterPro" id="IPR010282">
    <property type="entry name" value="Uncharacterised_HutD/Ves"/>
</dbReference>
<dbReference type="AlphaFoldDB" id="A0A1T4SNJ3"/>
<dbReference type="InterPro" id="IPR011051">
    <property type="entry name" value="RmlC_Cupin_sf"/>
</dbReference>